<dbReference type="PANTHER" id="PTHR43674">
    <property type="entry name" value="NITRILASE C965.09-RELATED"/>
    <property type="match status" value="1"/>
</dbReference>
<dbReference type="InterPro" id="IPR036526">
    <property type="entry name" value="C-N_Hydrolase_sf"/>
</dbReference>
<reference evidence="3 4" key="2">
    <citation type="submission" date="2018-06" db="EMBL/GenBank/DDBJ databases">
        <authorList>
            <person name="Zhirakovskaya E."/>
        </authorList>
    </citation>
    <scope>NUCLEOTIDE SEQUENCE [LARGE SCALE GENOMIC DNA]</scope>
    <source>
        <strain evidence="3 4">FBKL4.011</strain>
    </source>
</reference>
<dbReference type="AlphaFoldDB" id="A0A364K8T8"/>
<dbReference type="OrthoDB" id="9811121at2"/>
<accession>A0A364K8T8</accession>
<feature type="domain" description="CN hydrolase" evidence="2">
    <location>
        <begin position="19"/>
        <end position="264"/>
    </location>
</feature>
<dbReference type="Proteomes" id="UP000251213">
    <property type="component" value="Unassembled WGS sequence"/>
</dbReference>
<keyword evidence="1" id="KW-0378">Hydrolase</keyword>
<gene>
    <name evidence="3" type="ORF">DL897_00865</name>
</gene>
<dbReference type="SUPFAM" id="SSF56317">
    <property type="entry name" value="Carbon-nitrogen hydrolase"/>
    <property type="match status" value="1"/>
</dbReference>
<evidence type="ECO:0000313" key="4">
    <source>
        <dbReference type="Proteomes" id="UP000251213"/>
    </source>
</evidence>
<dbReference type="CDD" id="cd07586">
    <property type="entry name" value="nitrilase_8"/>
    <property type="match status" value="1"/>
</dbReference>
<dbReference type="Gene3D" id="3.60.110.10">
    <property type="entry name" value="Carbon-nitrogen hydrolase"/>
    <property type="match status" value="1"/>
</dbReference>
<organism evidence="3 4">
    <name type="scientific">Thermoflavimicrobium daqui</name>
    <dbReference type="NCBI Taxonomy" id="2137476"/>
    <lineage>
        <taxon>Bacteria</taxon>
        <taxon>Bacillati</taxon>
        <taxon>Bacillota</taxon>
        <taxon>Bacilli</taxon>
        <taxon>Bacillales</taxon>
        <taxon>Thermoactinomycetaceae</taxon>
        <taxon>Thermoflavimicrobium</taxon>
    </lineage>
</organism>
<dbReference type="Pfam" id="PF00795">
    <property type="entry name" value="CN_hydrolase"/>
    <property type="match status" value="1"/>
</dbReference>
<dbReference type="PANTHER" id="PTHR43674:SF2">
    <property type="entry name" value="BETA-UREIDOPROPIONASE"/>
    <property type="match status" value="1"/>
</dbReference>
<dbReference type="EMBL" id="QJKK01000001">
    <property type="protein sequence ID" value="RAL26632.1"/>
    <property type="molecule type" value="Genomic_DNA"/>
</dbReference>
<protein>
    <submittedName>
        <fullName evidence="3">Nitrilase</fullName>
    </submittedName>
</protein>
<dbReference type="PROSITE" id="PS50263">
    <property type="entry name" value="CN_HYDROLASE"/>
    <property type="match status" value="1"/>
</dbReference>
<evidence type="ECO:0000259" key="2">
    <source>
        <dbReference type="PROSITE" id="PS50263"/>
    </source>
</evidence>
<dbReference type="InterPro" id="IPR050345">
    <property type="entry name" value="Aliph_Amidase/BUP"/>
</dbReference>
<dbReference type="GO" id="GO:0033388">
    <property type="term" value="P:putrescine biosynthetic process from arginine"/>
    <property type="evidence" value="ECO:0007669"/>
    <property type="project" value="TreeGrafter"/>
</dbReference>
<dbReference type="InterPro" id="IPR003010">
    <property type="entry name" value="C-N_Hydrolase"/>
</dbReference>
<name>A0A364K8T8_9BACL</name>
<sequence>MMKNDLYQLAFAGRRHYYMKIGIAQVRSVLGRVDKNIEIHKKMIKQARQEGVDLLIFPELSLTGYNLLDLTFDVARKMADEEIQSLIAEANGIDVVFGFVEQSPEYLLFNSALYASEQKVRYIHRKIYLPTYGMYDEARYFGHGSSIRSFSTRFGQVGILICEDVWHMSAPYILAQDGAEILIVMANSPAKGIQAEGLVTRDAWYSIMQNHAGQHGMYTLFANRVGAEDGVAFFGGSTVANPFGEIEKTASLFTEELFITQLEMDQVRRARFKMPLLRDENLDLVIRELQRIQKKRCREG</sequence>
<comment type="caution">
    <text evidence="3">The sequence shown here is derived from an EMBL/GenBank/DDBJ whole genome shotgun (WGS) entry which is preliminary data.</text>
</comment>
<evidence type="ECO:0000256" key="1">
    <source>
        <dbReference type="ARBA" id="ARBA00022801"/>
    </source>
</evidence>
<evidence type="ECO:0000313" key="3">
    <source>
        <dbReference type="EMBL" id="RAL26632.1"/>
    </source>
</evidence>
<proteinExistence type="predicted"/>
<dbReference type="GO" id="GO:0050126">
    <property type="term" value="F:N-carbamoylputrescine amidase activity"/>
    <property type="evidence" value="ECO:0007669"/>
    <property type="project" value="TreeGrafter"/>
</dbReference>
<reference evidence="3 4" key="1">
    <citation type="submission" date="2018-06" db="EMBL/GenBank/DDBJ databases">
        <title>Thermoflavimicrobium daqus sp. nov., a thermophilic microbe isolated from Moutai-flavour Daqu.</title>
        <authorList>
            <person name="Wang X."/>
            <person name="Zhou H."/>
        </authorList>
    </citation>
    <scope>NUCLEOTIDE SEQUENCE [LARGE SCALE GENOMIC DNA]</scope>
    <source>
        <strain evidence="3 4">FBKL4.011</strain>
    </source>
</reference>
<keyword evidence="4" id="KW-1185">Reference proteome</keyword>